<comment type="caution">
    <text evidence="1">The sequence shown here is derived from an EMBL/GenBank/DDBJ whole genome shotgun (WGS) entry which is preliminary data.</text>
</comment>
<keyword evidence="2" id="KW-1185">Reference proteome</keyword>
<organism evidence="1 2">
    <name type="scientific">Chaetoceros tenuissimus</name>
    <dbReference type="NCBI Taxonomy" id="426638"/>
    <lineage>
        <taxon>Eukaryota</taxon>
        <taxon>Sar</taxon>
        <taxon>Stramenopiles</taxon>
        <taxon>Ochrophyta</taxon>
        <taxon>Bacillariophyta</taxon>
        <taxon>Coscinodiscophyceae</taxon>
        <taxon>Chaetocerotophycidae</taxon>
        <taxon>Chaetocerotales</taxon>
        <taxon>Chaetocerotaceae</taxon>
        <taxon>Chaetoceros</taxon>
    </lineage>
</organism>
<sequence>MSTIKKRPCPESIPSTVTKHMDRFGIDLLVSTFSDRIQVLISQKEGKVGTMMNASHEFSQIDNSHTYHIETLLGERSNDLYGVFARQILERIVKLGDGMNCPPLLLGITLTGKCNPEDFKVIVNEVVAMYQQAIQKVAQRS</sequence>
<accession>A0AAD3CNV5</accession>
<evidence type="ECO:0000313" key="1">
    <source>
        <dbReference type="EMBL" id="GFH49437.1"/>
    </source>
</evidence>
<evidence type="ECO:0000313" key="2">
    <source>
        <dbReference type="Proteomes" id="UP001054902"/>
    </source>
</evidence>
<evidence type="ECO:0008006" key="3">
    <source>
        <dbReference type="Google" id="ProtNLM"/>
    </source>
</evidence>
<dbReference type="InterPro" id="IPR053720">
    <property type="entry name" value="Psm_Assembly_Chaperone"/>
</dbReference>
<dbReference type="PANTHER" id="PTHR31051">
    <property type="entry name" value="PROTEASOME ASSEMBLY CHAPERONE 3"/>
    <property type="match status" value="1"/>
</dbReference>
<dbReference type="AlphaFoldDB" id="A0AAD3CNV5"/>
<dbReference type="Proteomes" id="UP001054902">
    <property type="component" value="Unassembled WGS sequence"/>
</dbReference>
<dbReference type="Gene3D" id="3.30.230.90">
    <property type="match status" value="1"/>
</dbReference>
<dbReference type="EMBL" id="BLLK01000038">
    <property type="protein sequence ID" value="GFH49437.1"/>
    <property type="molecule type" value="Genomic_DNA"/>
</dbReference>
<protein>
    <recommendedName>
        <fullName evidence="3">Proteasome assembly chaperone 3</fullName>
    </recommendedName>
</protein>
<reference evidence="1 2" key="1">
    <citation type="journal article" date="2021" name="Sci. Rep.">
        <title>The genome of the diatom Chaetoceros tenuissimus carries an ancient integrated fragment of an extant virus.</title>
        <authorList>
            <person name="Hongo Y."/>
            <person name="Kimura K."/>
            <person name="Takaki Y."/>
            <person name="Yoshida Y."/>
            <person name="Baba S."/>
            <person name="Kobayashi G."/>
            <person name="Nagasaki K."/>
            <person name="Hano T."/>
            <person name="Tomaru Y."/>
        </authorList>
    </citation>
    <scope>NUCLEOTIDE SEQUENCE [LARGE SCALE GENOMIC DNA]</scope>
    <source>
        <strain evidence="1 2">NIES-3715</strain>
    </source>
</reference>
<proteinExistence type="predicted"/>
<gene>
    <name evidence="1" type="ORF">CTEN210_05913</name>
</gene>
<dbReference type="PANTHER" id="PTHR31051:SF1">
    <property type="entry name" value="PROTEASOME ASSEMBLY CHAPERONE 3"/>
    <property type="match status" value="1"/>
</dbReference>
<dbReference type="GO" id="GO:0043248">
    <property type="term" value="P:proteasome assembly"/>
    <property type="evidence" value="ECO:0007669"/>
    <property type="project" value="InterPro"/>
</dbReference>
<dbReference type="InterPro" id="IPR018788">
    <property type="entry name" value="Proteasome_assmbl_chp_3"/>
</dbReference>
<dbReference type="Pfam" id="PF10178">
    <property type="entry name" value="PAC3"/>
    <property type="match status" value="1"/>
</dbReference>
<name>A0AAD3CNV5_9STRA</name>